<dbReference type="Pfam" id="PF01129">
    <property type="entry name" value="ART"/>
    <property type="match status" value="2"/>
</dbReference>
<keyword evidence="8" id="KW-0843">Virulence</keyword>
<evidence type="ECO:0000313" key="11">
    <source>
        <dbReference type="EMBL" id="CAF0964934.1"/>
    </source>
</evidence>
<comment type="catalytic activity">
    <reaction evidence="9 10">
        <text>L-arginyl-[protein] + NAD(+) = N(omega)-(ADP-D-ribosyl)-L-arginyl-[protein] + nicotinamide + H(+)</text>
        <dbReference type="Rhea" id="RHEA:19149"/>
        <dbReference type="Rhea" id="RHEA-COMP:10532"/>
        <dbReference type="Rhea" id="RHEA-COMP:15087"/>
        <dbReference type="ChEBI" id="CHEBI:15378"/>
        <dbReference type="ChEBI" id="CHEBI:17154"/>
        <dbReference type="ChEBI" id="CHEBI:29965"/>
        <dbReference type="ChEBI" id="CHEBI:57540"/>
        <dbReference type="ChEBI" id="CHEBI:142554"/>
        <dbReference type="EC" id="2.4.2.31"/>
    </reaction>
</comment>
<evidence type="ECO:0000256" key="10">
    <source>
        <dbReference type="RuleBase" id="RU361228"/>
    </source>
</evidence>
<evidence type="ECO:0000256" key="4">
    <source>
        <dbReference type="ARBA" id="ARBA00022656"/>
    </source>
</evidence>
<evidence type="ECO:0000256" key="2">
    <source>
        <dbReference type="ARBA" id="ARBA00009558"/>
    </source>
</evidence>
<dbReference type="AlphaFoldDB" id="A0A814EDI3"/>
<evidence type="ECO:0000313" key="12">
    <source>
        <dbReference type="Proteomes" id="UP000663889"/>
    </source>
</evidence>
<comment type="caution">
    <text evidence="11">The sequence shown here is derived from an EMBL/GenBank/DDBJ whole genome shotgun (WGS) entry which is preliminary data.</text>
</comment>
<dbReference type="Gene3D" id="3.90.176.10">
    <property type="entry name" value="Toxin ADP-ribosyltransferase, Chain A, domain 1"/>
    <property type="match status" value="2"/>
</dbReference>
<dbReference type="EC" id="2.4.2.31" evidence="10"/>
<protein>
    <recommendedName>
        <fullName evidence="10">NAD(P)(+)--arginine ADP-ribosyltransferase</fullName>
        <ecNumber evidence="10">2.4.2.31</ecNumber>
    </recommendedName>
    <alternativeName>
        <fullName evidence="10">Mono(ADP-ribosyl)transferase</fullName>
    </alternativeName>
</protein>
<comment type="subcellular location">
    <subcellularLocation>
        <location evidence="1">Secreted</location>
    </subcellularLocation>
</comment>
<dbReference type="InterPro" id="IPR050999">
    <property type="entry name" value="ADP-ribosyltransferase_ARG"/>
</dbReference>
<keyword evidence="7" id="KW-0548">Nucleotidyltransferase</keyword>
<dbReference type="GO" id="GO:0106274">
    <property type="term" value="F:NAD+-protein-arginine ADP-ribosyltransferase activity"/>
    <property type="evidence" value="ECO:0007669"/>
    <property type="project" value="UniProtKB-EC"/>
</dbReference>
<dbReference type="SUPFAM" id="SSF56399">
    <property type="entry name" value="ADP-ribosylation"/>
    <property type="match status" value="2"/>
</dbReference>
<dbReference type="EMBL" id="CAJNOU010000338">
    <property type="protein sequence ID" value="CAF0964934.1"/>
    <property type="molecule type" value="Genomic_DNA"/>
</dbReference>
<keyword evidence="10" id="KW-0520">NAD</keyword>
<dbReference type="PANTHER" id="PTHR10339:SF25">
    <property type="entry name" value="SECRETED EXOENZYME S"/>
    <property type="match status" value="1"/>
</dbReference>
<dbReference type="GO" id="GO:0016779">
    <property type="term" value="F:nucleotidyltransferase activity"/>
    <property type="evidence" value="ECO:0007669"/>
    <property type="project" value="UniProtKB-KW"/>
</dbReference>
<evidence type="ECO:0000256" key="3">
    <source>
        <dbReference type="ARBA" id="ARBA00022525"/>
    </source>
</evidence>
<organism evidence="11 12">
    <name type="scientific">Rotaria sordida</name>
    <dbReference type="NCBI Taxonomy" id="392033"/>
    <lineage>
        <taxon>Eukaryota</taxon>
        <taxon>Metazoa</taxon>
        <taxon>Spiralia</taxon>
        <taxon>Gnathifera</taxon>
        <taxon>Rotifera</taxon>
        <taxon>Eurotatoria</taxon>
        <taxon>Bdelloidea</taxon>
        <taxon>Philodinida</taxon>
        <taxon>Philodinidae</taxon>
        <taxon>Rotaria</taxon>
    </lineage>
</organism>
<keyword evidence="3" id="KW-0964">Secreted</keyword>
<name>A0A814EDI3_9BILA</name>
<dbReference type="Proteomes" id="UP000663889">
    <property type="component" value="Unassembled WGS sequence"/>
</dbReference>
<keyword evidence="5 10" id="KW-0328">Glycosyltransferase</keyword>
<keyword evidence="6 10" id="KW-0808">Transferase</keyword>
<evidence type="ECO:0000256" key="8">
    <source>
        <dbReference type="ARBA" id="ARBA00023026"/>
    </source>
</evidence>
<dbReference type="PANTHER" id="PTHR10339">
    <property type="entry name" value="ADP-RIBOSYLTRANSFERASE"/>
    <property type="match status" value="1"/>
</dbReference>
<dbReference type="GO" id="GO:0090729">
    <property type="term" value="F:toxin activity"/>
    <property type="evidence" value="ECO:0007669"/>
    <property type="project" value="UniProtKB-KW"/>
</dbReference>
<evidence type="ECO:0000256" key="7">
    <source>
        <dbReference type="ARBA" id="ARBA00022695"/>
    </source>
</evidence>
<gene>
    <name evidence="11" type="ORF">SEV965_LOCUS8935</name>
</gene>
<proteinExistence type="inferred from homology"/>
<accession>A0A814EDI3</accession>
<comment type="similarity">
    <text evidence="2 10">Belongs to the Arg-specific ADP-ribosyltransferase family.</text>
</comment>
<evidence type="ECO:0000256" key="1">
    <source>
        <dbReference type="ARBA" id="ARBA00004613"/>
    </source>
</evidence>
<dbReference type="GO" id="GO:0005576">
    <property type="term" value="C:extracellular region"/>
    <property type="evidence" value="ECO:0007669"/>
    <property type="project" value="UniProtKB-SubCell"/>
</dbReference>
<dbReference type="InterPro" id="IPR000768">
    <property type="entry name" value="ART"/>
</dbReference>
<evidence type="ECO:0000256" key="5">
    <source>
        <dbReference type="ARBA" id="ARBA00022676"/>
    </source>
</evidence>
<keyword evidence="4" id="KW-0800">Toxin</keyword>
<keyword evidence="10" id="KW-0521">NADP</keyword>
<reference evidence="11" key="1">
    <citation type="submission" date="2021-02" db="EMBL/GenBank/DDBJ databases">
        <authorList>
            <person name="Nowell W R."/>
        </authorList>
    </citation>
    <scope>NUCLEOTIDE SEQUENCE</scope>
</reference>
<dbReference type="GO" id="GO:0003950">
    <property type="term" value="F:NAD+ poly-ADP-ribosyltransferase activity"/>
    <property type="evidence" value="ECO:0007669"/>
    <property type="project" value="TreeGrafter"/>
</dbReference>
<evidence type="ECO:0000256" key="9">
    <source>
        <dbReference type="ARBA" id="ARBA00047597"/>
    </source>
</evidence>
<evidence type="ECO:0000256" key="6">
    <source>
        <dbReference type="ARBA" id="ARBA00022679"/>
    </source>
</evidence>
<sequence>MKRWLTKVALQKLLNAIVTDYIDKLNFTDEKGREKIKEYLSYTIELDDPLGLLDAYTCPKVNFFNLLNRNLAELGSDFRFVSTQALINSGYVDNEPPQGLGQYIFASIIINHPRFRPYQYAGTTFRGMKITKKDLEEYNSENIVMTRSFLSTSKNRSIAELFLDCKDYETYPPVICIYKVINPRSSLAIEKMSKVEDEEEVLIVPFTVFQVKEQRDTQLIHEGQPYPVKEIELEECAQLASELGSDFRFVSTQALINSGYVDNEPPQGLGQYIFASIIINHPRFRPYQYAGTTFRGMKITKKDLEEYNSGNIVMTRSFLSTSKNRSIAELFLDCEDYETYPPVICIYKVINPRSSLAIENMSKIKDEEEVLIVPFTVFQVKEQRDTQLIHKDQPYPVKEIELEECAQKINLLVNCSYSLKSENLSMYSSFVRKHVLDALSEHVITLNMEKISW</sequence>